<dbReference type="EMBL" id="JAAZWO010000006">
    <property type="protein sequence ID" value="MBC2397417.1"/>
    <property type="molecule type" value="Genomic_DNA"/>
</dbReference>
<evidence type="ECO:0000259" key="1">
    <source>
        <dbReference type="PROSITE" id="PS50994"/>
    </source>
</evidence>
<dbReference type="GO" id="GO:0015074">
    <property type="term" value="P:DNA integration"/>
    <property type="evidence" value="ECO:0007669"/>
    <property type="project" value="InterPro"/>
</dbReference>
<dbReference type="PROSITE" id="PS50994">
    <property type="entry name" value="INTEGRASE"/>
    <property type="match status" value="1"/>
</dbReference>
<proteinExistence type="predicted"/>
<reference evidence="2 3" key="1">
    <citation type="submission" date="2020-04" db="EMBL/GenBank/DDBJ databases">
        <title>Genomic insights into acetone-butanol-ethanol (ABE) fermentation by sequencing solventogenic clostridia strains.</title>
        <authorList>
            <person name="Brown S."/>
        </authorList>
    </citation>
    <scope>NUCLEOTIDE SEQUENCE [LARGE SCALE GENOMIC DNA]</scope>
    <source>
        <strain evidence="2 3">DJ011</strain>
    </source>
</reference>
<evidence type="ECO:0000313" key="2">
    <source>
        <dbReference type="EMBL" id="MBC2397417.1"/>
    </source>
</evidence>
<organism evidence="2 3">
    <name type="scientific">Clostridium tetanomorphum</name>
    <dbReference type="NCBI Taxonomy" id="1553"/>
    <lineage>
        <taxon>Bacteria</taxon>
        <taxon>Bacillati</taxon>
        <taxon>Bacillota</taxon>
        <taxon>Clostridia</taxon>
        <taxon>Eubacteriales</taxon>
        <taxon>Clostridiaceae</taxon>
        <taxon>Clostridium</taxon>
    </lineage>
</organism>
<dbReference type="PANTHER" id="PTHR46889">
    <property type="entry name" value="TRANSPOSASE INSF FOR INSERTION SEQUENCE IS3B-RELATED"/>
    <property type="match status" value="1"/>
</dbReference>
<dbReference type="InterPro" id="IPR050900">
    <property type="entry name" value="Transposase_IS3/IS150/IS904"/>
</dbReference>
<accession>A0A923E8X6</accession>
<comment type="caution">
    <text evidence="2">The sequence shown here is derived from an EMBL/GenBank/DDBJ whole genome shotgun (WGS) entry which is preliminary data.</text>
</comment>
<protein>
    <submittedName>
        <fullName evidence="2">Transposase family protein</fullName>
    </submittedName>
</protein>
<keyword evidence="3" id="KW-1185">Reference proteome</keyword>
<name>A0A923E8X6_CLOTT</name>
<dbReference type="Gene3D" id="3.30.420.10">
    <property type="entry name" value="Ribonuclease H-like superfamily/Ribonuclease H"/>
    <property type="match status" value="1"/>
</dbReference>
<dbReference type="InterPro" id="IPR001584">
    <property type="entry name" value="Integrase_cat-core"/>
</dbReference>
<dbReference type="RefSeq" id="WP_085058982.1">
    <property type="nucleotide sequence ID" value="NZ_JABTAX010000001.1"/>
</dbReference>
<feature type="domain" description="Integrase catalytic" evidence="1">
    <location>
        <begin position="1"/>
        <end position="88"/>
    </location>
</feature>
<dbReference type="PANTHER" id="PTHR46889:SF4">
    <property type="entry name" value="TRANSPOSASE INSO FOR INSERTION SEQUENCE ELEMENT IS911B-RELATED"/>
    <property type="match status" value="1"/>
</dbReference>
<gene>
    <name evidence="2" type="ORF">HGG79_06455</name>
</gene>
<dbReference type="Pfam" id="PF00665">
    <property type="entry name" value="rve"/>
    <property type="match status" value="1"/>
</dbReference>
<dbReference type="SUPFAM" id="SSF53098">
    <property type="entry name" value="Ribonuclease H-like"/>
    <property type="match status" value="1"/>
</dbReference>
<dbReference type="Proteomes" id="UP000563151">
    <property type="component" value="Unassembled WGS sequence"/>
</dbReference>
<sequence>MIDTFSRKLVGREITKIATTNDALTSIKRALIDNKVTENLVLRSDNGSQFTSVKFEHFCTINNIYHELIPVNSPNYNAYIKSFHTLCV</sequence>
<evidence type="ECO:0000313" key="3">
    <source>
        <dbReference type="Proteomes" id="UP000563151"/>
    </source>
</evidence>
<dbReference type="AlphaFoldDB" id="A0A923E8X6"/>
<dbReference type="InterPro" id="IPR036397">
    <property type="entry name" value="RNaseH_sf"/>
</dbReference>
<dbReference type="InterPro" id="IPR012337">
    <property type="entry name" value="RNaseH-like_sf"/>
</dbReference>
<dbReference type="GO" id="GO:0003676">
    <property type="term" value="F:nucleic acid binding"/>
    <property type="evidence" value="ECO:0007669"/>
    <property type="project" value="InterPro"/>
</dbReference>